<feature type="transmembrane region" description="Helical" evidence="8">
    <location>
        <begin position="39"/>
        <end position="63"/>
    </location>
</feature>
<dbReference type="Gene3D" id="1.10.3430.10">
    <property type="entry name" value="Ammonium transporter AmtB like domains"/>
    <property type="match status" value="1"/>
</dbReference>
<dbReference type="STRING" id="1132855.GCA_000384255_00042"/>
<feature type="transmembrane region" description="Helical" evidence="8">
    <location>
        <begin position="261"/>
        <end position="284"/>
    </location>
</feature>
<evidence type="ECO:0000256" key="6">
    <source>
        <dbReference type="ARBA" id="ARBA00023136"/>
    </source>
</evidence>
<evidence type="ECO:0000256" key="7">
    <source>
        <dbReference type="ARBA" id="ARBA00023177"/>
    </source>
</evidence>
<keyword evidence="9" id="KW-0732">Signal</keyword>
<protein>
    <recommendedName>
        <fullName evidence="8">Ammonium transporter</fullName>
    </recommendedName>
</protein>
<feature type="transmembrane region" description="Helical" evidence="8">
    <location>
        <begin position="153"/>
        <end position="176"/>
    </location>
</feature>
<dbReference type="InterPro" id="IPR002229">
    <property type="entry name" value="RhesusRHD"/>
</dbReference>
<keyword evidence="6 8" id="KW-0472">Membrane</keyword>
<name>A0A351R8V6_9PROT</name>
<gene>
    <name evidence="11" type="ORF">DCW48_02015</name>
</gene>
<comment type="subcellular location">
    <subcellularLocation>
        <location evidence="8">Cell membrane</location>
        <topology evidence="8">Multi-pass membrane protein</topology>
    </subcellularLocation>
    <subcellularLocation>
        <location evidence="1">Membrane</location>
        <topology evidence="1">Multi-pass membrane protein</topology>
    </subcellularLocation>
</comment>
<feature type="transmembrane region" description="Helical" evidence="8">
    <location>
        <begin position="84"/>
        <end position="104"/>
    </location>
</feature>
<evidence type="ECO:0000259" key="10">
    <source>
        <dbReference type="Pfam" id="PF00909"/>
    </source>
</evidence>
<keyword evidence="3 8" id="KW-0813">Transport</keyword>
<comment type="caution">
    <text evidence="11">The sequence shown here is derived from an EMBL/GenBank/DDBJ whole genome shotgun (WGS) entry which is preliminary data.</text>
</comment>
<feature type="transmembrane region" description="Helical" evidence="8">
    <location>
        <begin position="378"/>
        <end position="401"/>
    </location>
</feature>
<accession>A0A351R8V6</accession>
<dbReference type="InterPro" id="IPR001905">
    <property type="entry name" value="Ammonium_transpt"/>
</dbReference>
<dbReference type="EMBL" id="DNAA01000048">
    <property type="protein sequence ID" value="HBA08477.1"/>
    <property type="molecule type" value="Genomic_DNA"/>
</dbReference>
<evidence type="ECO:0000256" key="2">
    <source>
        <dbReference type="ARBA" id="ARBA00005887"/>
    </source>
</evidence>
<comment type="similarity">
    <text evidence="2 8">Belongs to the ammonia transporter channel (TC 1.A.11.2) family.</text>
</comment>
<dbReference type="Pfam" id="PF00909">
    <property type="entry name" value="Ammonium_transp"/>
    <property type="match status" value="1"/>
</dbReference>
<evidence type="ECO:0000256" key="3">
    <source>
        <dbReference type="ARBA" id="ARBA00022448"/>
    </source>
</evidence>
<feature type="chain" id="PRO_5017055821" description="Ammonium transporter" evidence="9">
    <location>
        <begin position="28"/>
        <end position="448"/>
    </location>
</feature>
<dbReference type="GO" id="GO:0008519">
    <property type="term" value="F:ammonium channel activity"/>
    <property type="evidence" value="ECO:0007669"/>
    <property type="project" value="InterPro"/>
</dbReference>
<evidence type="ECO:0000313" key="11">
    <source>
        <dbReference type="EMBL" id="HBA08477.1"/>
    </source>
</evidence>
<dbReference type="GO" id="GO:0097272">
    <property type="term" value="P:ammonium homeostasis"/>
    <property type="evidence" value="ECO:0007669"/>
    <property type="project" value="TreeGrafter"/>
</dbReference>
<sequence length="448" mass="47641">MQRNTCLTILTILGLSLGLLIPSASLAGAVSSQVSNETVSILAINSVWVVLAGALVFLMQAGFAMLETGMSRSKNAVNIMMKNYMDLCVGTVLFWLVGYGLMFGTNVTGWIGTDHFALGDGDDWEFTLLFFHIMFASTAATIVSGAMAERTNYLSYLFGAIGITAVIYPVLGSWIWNDHGWLKQMGFIDFAGSTVVHSLGGWCALAGVILLGPRLGRFSESGKVHSIPGHNIGMLGLGGFILWFGWFGFNAGSTLEASTNIGLIVLNTQLSGAAGAIGAVLISVIMRKPILISNTVNGSIAGLVAITAGCATMDVPYAALTGFIGGIISVLGVLLLEKVRIDDVVGAISVHGFAGVWGTLAAGIFLKGNMFNSDQIVVQLIGISATFIWVFFAALIMYGLIKVTFGLRVSTMHEQRGLDITEHGEIAYPEFSQNVAYRAENLEQLQKI</sequence>
<dbReference type="AlphaFoldDB" id="A0A351R8V6"/>
<dbReference type="Proteomes" id="UP000264313">
    <property type="component" value="Unassembled WGS sequence"/>
</dbReference>
<feature type="transmembrane region" description="Helical" evidence="8">
    <location>
        <begin position="291"/>
        <end position="309"/>
    </location>
</feature>
<keyword evidence="7 8" id="KW-0924">Ammonia transport</keyword>
<proteinExistence type="inferred from homology"/>
<evidence type="ECO:0000256" key="5">
    <source>
        <dbReference type="ARBA" id="ARBA00022989"/>
    </source>
</evidence>
<feature type="transmembrane region" description="Helical" evidence="8">
    <location>
        <begin position="232"/>
        <end position="249"/>
    </location>
</feature>
<dbReference type="InterPro" id="IPR029020">
    <property type="entry name" value="Ammonium/urea_transptr"/>
</dbReference>
<dbReference type="SUPFAM" id="SSF111352">
    <property type="entry name" value="Ammonium transporter"/>
    <property type="match status" value="1"/>
</dbReference>
<feature type="transmembrane region" description="Helical" evidence="8">
    <location>
        <begin position="124"/>
        <end position="146"/>
    </location>
</feature>
<keyword evidence="5 8" id="KW-1133">Transmembrane helix</keyword>
<feature type="signal peptide" evidence="9">
    <location>
        <begin position="1"/>
        <end position="27"/>
    </location>
</feature>
<dbReference type="PANTHER" id="PTHR11730">
    <property type="entry name" value="AMMONIUM TRANSPORTER"/>
    <property type="match status" value="1"/>
</dbReference>
<dbReference type="GO" id="GO:0005886">
    <property type="term" value="C:plasma membrane"/>
    <property type="evidence" value="ECO:0007669"/>
    <property type="project" value="UniProtKB-SubCell"/>
</dbReference>
<feature type="transmembrane region" description="Helical" evidence="8">
    <location>
        <begin position="348"/>
        <end position="366"/>
    </location>
</feature>
<organism evidence="11 12">
    <name type="scientific">Methylotenera mobilis</name>
    <dbReference type="NCBI Taxonomy" id="359408"/>
    <lineage>
        <taxon>Bacteria</taxon>
        <taxon>Pseudomonadati</taxon>
        <taxon>Pseudomonadota</taxon>
        <taxon>Betaproteobacteria</taxon>
        <taxon>Nitrosomonadales</taxon>
        <taxon>Methylophilaceae</taxon>
        <taxon>Methylotenera</taxon>
    </lineage>
</organism>
<feature type="transmembrane region" description="Helical" evidence="8">
    <location>
        <begin position="188"/>
        <end position="211"/>
    </location>
</feature>
<dbReference type="InterPro" id="IPR018047">
    <property type="entry name" value="Ammonium_transpt_CS"/>
</dbReference>
<evidence type="ECO:0000256" key="4">
    <source>
        <dbReference type="ARBA" id="ARBA00022692"/>
    </source>
</evidence>
<evidence type="ECO:0000256" key="1">
    <source>
        <dbReference type="ARBA" id="ARBA00004141"/>
    </source>
</evidence>
<feature type="transmembrane region" description="Helical" evidence="8">
    <location>
        <begin position="315"/>
        <end position="336"/>
    </location>
</feature>
<dbReference type="NCBIfam" id="TIGR00836">
    <property type="entry name" value="amt"/>
    <property type="match status" value="1"/>
</dbReference>
<dbReference type="PRINTS" id="PR00342">
    <property type="entry name" value="RHESUSRHD"/>
</dbReference>
<dbReference type="PROSITE" id="PS01219">
    <property type="entry name" value="AMMONIUM_TRANSP"/>
    <property type="match status" value="1"/>
</dbReference>
<evidence type="ECO:0000313" key="12">
    <source>
        <dbReference type="Proteomes" id="UP000264313"/>
    </source>
</evidence>
<dbReference type="InterPro" id="IPR024041">
    <property type="entry name" value="NH4_transpt_AmtB-like_dom"/>
</dbReference>
<keyword evidence="4 8" id="KW-0812">Transmembrane</keyword>
<reference evidence="11 12" key="1">
    <citation type="journal article" date="2018" name="Nat. Biotechnol.">
        <title>A standardized bacterial taxonomy based on genome phylogeny substantially revises the tree of life.</title>
        <authorList>
            <person name="Parks D.H."/>
            <person name="Chuvochina M."/>
            <person name="Waite D.W."/>
            <person name="Rinke C."/>
            <person name="Skarshewski A."/>
            <person name="Chaumeil P.A."/>
            <person name="Hugenholtz P."/>
        </authorList>
    </citation>
    <scope>NUCLEOTIDE SEQUENCE [LARGE SCALE GENOMIC DNA]</scope>
    <source>
        <strain evidence="11">UBA9958</strain>
    </source>
</reference>
<evidence type="ECO:0000256" key="9">
    <source>
        <dbReference type="SAM" id="SignalP"/>
    </source>
</evidence>
<feature type="domain" description="Ammonium transporter AmtB-like" evidence="10">
    <location>
        <begin position="47"/>
        <end position="428"/>
    </location>
</feature>
<dbReference type="PANTHER" id="PTHR11730:SF6">
    <property type="entry name" value="AMMONIUM TRANSPORTER"/>
    <property type="match status" value="1"/>
</dbReference>
<evidence type="ECO:0000256" key="8">
    <source>
        <dbReference type="RuleBase" id="RU362002"/>
    </source>
</evidence>